<dbReference type="Proteomes" id="UP000268696">
    <property type="component" value="Chromosome"/>
</dbReference>
<evidence type="ECO:0000313" key="2">
    <source>
        <dbReference type="Proteomes" id="UP000268696"/>
    </source>
</evidence>
<dbReference type="AlphaFoldDB" id="A0A3G7U879"/>
<sequence>MTFGGGGTALDQHSTNGHKKNVLFHGYLVSFDEYGRYPAPAG</sequence>
<accession>A0A3G7U879</accession>
<proteinExistence type="predicted"/>
<name>A0A3G7U879_9PSED</name>
<dbReference type="EMBL" id="CP027754">
    <property type="protein sequence ID" value="AZE55520.1"/>
    <property type="molecule type" value="Genomic_DNA"/>
</dbReference>
<organism evidence="1 2">
    <name type="scientific">Pseudomonas synxantha</name>
    <dbReference type="NCBI Taxonomy" id="47883"/>
    <lineage>
        <taxon>Bacteria</taxon>
        <taxon>Pseudomonadati</taxon>
        <taxon>Pseudomonadota</taxon>
        <taxon>Gammaproteobacteria</taxon>
        <taxon>Pseudomonadales</taxon>
        <taxon>Pseudomonadaceae</taxon>
        <taxon>Pseudomonas</taxon>
    </lineage>
</organism>
<reference evidence="1 2" key="1">
    <citation type="submission" date="2018-03" db="EMBL/GenBank/DDBJ databases">
        <title>Diversity of phytobeneficial traits revealed by whole-genome analysis of worldwide-isolated phenazine-producing Pseudomonas spp.</title>
        <authorList>
            <person name="Biessy A."/>
            <person name="Novinscak A."/>
            <person name="Blom J."/>
            <person name="Leger G."/>
            <person name="Thomashow L.S."/>
            <person name="Cazorla F.M."/>
            <person name="Josic D."/>
            <person name="Filion M."/>
        </authorList>
    </citation>
    <scope>NUCLEOTIDE SEQUENCE [LARGE SCALE GENOMIC DNA]</scope>
    <source>
        <strain evidence="1 2">30B</strain>
    </source>
</reference>
<gene>
    <name evidence="1" type="ORF">C4K03_3366</name>
</gene>
<protein>
    <submittedName>
        <fullName evidence="1">Uncharacterized protein</fullName>
    </submittedName>
</protein>
<evidence type="ECO:0000313" key="1">
    <source>
        <dbReference type="EMBL" id="AZE55520.1"/>
    </source>
</evidence>